<comment type="caution">
    <text evidence="4">The sequence shown here is derived from an EMBL/GenBank/DDBJ whole genome shotgun (WGS) entry which is preliminary data.</text>
</comment>
<dbReference type="EMBL" id="JAMPKM010000004">
    <property type="protein sequence ID" value="MEP0817322.1"/>
    <property type="molecule type" value="Genomic_DNA"/>
</dbReference>
<comment type="function">
    <text evidence="2">May be involved in photosynthetic membrane biogenesis.</text>
</comment>
<accession>A0ABV0J6B8</accession>
<dbReference type="HAMAP" id="MF_01843">
    <property type="entry name" value="Thf1"/>
    <property type="match status" value="1"/>
</dbReference>
<keyword evidence="1 2" id="KW-0175">Coiled coil</keyword>
<keyword evidence="5" id="KW-1185">Reference proteome</keyword>
<protein>
    <recommendedName>
        <fullName evidence="2">Protein Thf1</fullName>
    </recommendedName>
</protein>
<evidence type="ECO:0000256" key="1">
    <source>
        <dbReference type="ARBA" id="ARBA00023054"/>
    </source>
</evidence>
<evidence type="ECO:0000256" key="3">
    <source>
        <dbReference type="SAM" id="MobiDB-lite"/>
    </source>
</evidence>
<dbReference type="InterPro" id="IPR017499">
    <property type="entry name" value="Thf1"/>
</dbReference>
<organism evidence="4 5">
    <name type="scientific">Trichocoleus desertorum GB2-A4</name>
    <dbReference type="NCBI Taxonomy" id="2933944"/>
    <lineage>
        <taxon>Bacteria</taxon>
        <taxon>Bacillati</taxon>
        <taxon>Cyanobacteriota</taxon>
        <taxon>Cyanophyceae</taxon>
        <taxon>Leptolyngbyales</taxon>
        <taxon>Trichocoleusaceae</taxon>
        <taxon>Trichocoleus</taxon>
    </lineage>
</organism>
<evidence type="ECO:0000256" key="2">
    <source>
        <dbReference type="HAMAP-Rule" id="MF_01843"/>
    </source>
</evidence>
<dbReference type="Proteomes" id="UP001464891">
    <property type="component" value="Unassembled WGS sequence"/>
</dbReference>
<proteinExistence type="inferred from homology"/>
<dbReference type="RefSeq" id="WP_190438641.1">
    <property type="nucleotide sequence ID" value="NZ_JAMPKM010000004.1"/>
</dbReference>
<gene>
    <name evidence="4" type="primary">psb29</name>
    <name evidence="2" type="synonym">thf1</name>
    <name evidence="4" type="ORF">NC998_09455</name>
</gene>
<dbReference type="Pfam" id="PF11264">
    <property type="entry name" value="ThylakoidFormat"/>
    <property type="match status" value="1"/>
</dbReference>
<evidence type="ECO:0000313" key="5">
    <source>
        <dbReference type="Proteomes" id="UP001464891"/>
    </source>
</evidence>
<feature type="region of interest" description="Disordered" evidence="3">
    <location>
        <begin position="207"/>
        <end position="240"/>
    </location>
</feature>
<name>A0ABV0J6B8_9CYAN</name>
<evidence type="ECO:0000313" key="4">
    <source>
        <dbReference type="EMBL" id="MEP0817322.1"/>
    </source>
</evidence>
<dbReference type="NCBIfam" id="TIGR03060">
    <property type="entry name" value="PS_II_psb29"/>
    <property type="match status" value="1"/>
</dbReference>
<feature type="compositionally biased region" description="Basic and acidic residues" evidence="3">
    <location>
        <begin position="211"/>
        <end position="223"/>
    </location>
</feature>
<dbReference type="PANTHER" id="PTHR34793">
    <property type="entry name" value="PROTEIN THYLAKOID FORMATION 1, CHLOROPLASTIC"/>
    <property type="match status" value="1"/>
</dbReference>
<comment type="similarity">
    <text evidence="2">Belongs to the THF1 family.</text>
</comment>
<dbReference type="PANTHER" id="PTHR34793:SF1">
    <property type="entry name" value="PROTEIN THYLAKOID FORMATION 1, CHLOROPLASTIC"/>
    <property type="match status" value="1"/>
</dbReference>
<reference evidence="4 5" key="1">
    <citation type="submission" date="2022-04" db="EMBL/GenBank/DDBJ databases">
        <title>Positive selection, recombination, and allopatry shape intraspecific diversity of widespread and dominant cyanobacteria.</title>
        <authorList>
            <person name="Wei J."/>
            <person name="Shu W."/>
            <person name="Hu C."/>
        </authorList>
    </citation>
    <scope>NUCLEOTIDE SEQUENCE [LARGE SCALE GENOMIC DNA]</scope>
    <source>
        <strain evidence="4 5">GB2-A4</strain>
    </source>
</reference>
<sequence>MNNVRTVSDTKRNFYTVHTRPINSIYRRVVEELMVEMHLLSVNVDFHYDPIYALGVVSSFDRFMKGYRPEQDKVSIFNALCQALGADPQKYRQDAEQLKTLATQVSAQELISPTGQLSSLEGGQALQETLQAIAASSKFKYSRLFAIGLFTILELADPEMVKDEKQRTEFLKQVGATLHLPEDKVQKDLELYRSNLEKMAQAQAAMEDILNADRKQREQRAQAKSEAAIADAPRDEAPSA</sequence>